<feature type="repeat" description="PPR" evidence="2">
    <location>
        <begin position="158"/>
        <end position="192"/>
    </location>
</feature>
<gene>
    <name evidence="5" type="primary">PCMP-H32</name>
    <name evidence="5" type="ORF">KSP40_PGU020148</name>
</gene>
<dbReference type="SUPFAM" id="SSF48452">
    <property type="entry name" value="TPR-like"/>
    <property type="match status" value="1"/>
</dbReference>
<dbReference type="PANTHER" id="PTHR47926">
    <property type="entry name" value="PENTATRICOPEPTIDE REPEAT-CONTAINING PROTEIN"/>
    <property type="match status" value="1"/>
</dbReference>
<dbReference type="Proteomes" id="UP001412067">
    <property type="component" value="Unassembled WGS sequence"/>
</dbReference>
<evidence type="ECO:0000256" key="2">
    <source>
        <dbReference type="PROSITE-ProRule" id="PRU00708"/>
    </source>
</evidence>
<organism evidence="5 6">
    <name type="scientific">Platanthera guangdongensis</name>
    <dbReference type="NCBI Taxonomy" id="2320717"/>
    <lineage>
        <taxon>Eukaryota</taxon>
        <taxon>Viridiplantae</taxon>
        <taxon>Streptophyta</taxon>
        <taxon>Embryophyta</taxon>
        <taxon>Tracheophyta</taxon>
        <taxon>Spermatophyta</taxon>
        <taxon>Magnoliopsida</taxon>
        <taxon>Liliopsida</taxon>
        <taxon>Asparagales</taxon>
        <taxon>Orchidaceae</taxon>
        <taxon>Orchidoideae</taxon>
        <taxon>Orchideae</taxon>
        <taxon>Orchidinae</taxon>
        <taxon>Platanthera</taxon>
    </lineage>
</organism>
<evidence type="ECO:0000313" key="5">
    <source>
        <dbReference type="EMBL" id="KAK8947804.1"/>
    </source>
</evidence>
<dbReference type="PROSITE" id="PS51375">
    <property type="entry name" value="PPR"/>
    <property type="match status" value="5"/>
</dbReference>
<evidence type="ECO:0000313" key="6">
    <source>
        <dbReference type="Proteomes" id="UP001412067"/>
    </source>
</evidence>
<keyword evidence="6" id="KW-1185">Reference proteome</keyword>
<dbReference type="Pfam" id="PF14432">
    <property type="entry name" value="DYW_deaminase"/>
    <property type="match status" value="1"/>
</dbReference>
<feature type="compositionally biased region" description="Basic residues" evidence="3">
    <location>
        <begin position="1"/>
        <end position="10"/>
    </location>
</feature>
<feature type="repeat" description="PPR" evidence="2">
    <location>
        <begin position="408"/>
        <end position="442"/>
    </location>
</feature>
<feature type="domain" description="DYW" evidence="4">
    <location>
        <begin position="623"/>
        <end position="715"/>
    </location>
</feature>
<reference evidence="5 6" key="1">
    <citation type="journal article" date="2022" name="Nat. Plants">
        <title>Genomes of leafy and leafless Platanthera orchids illuminate the evolution of mycoheterotrophy.</title>
        <authorList>
            <person name="Li M.H."/>
            <person name="Liu K.W."/>
            <person name="Li Z."/>
            <person name="Lu H.C."/>
            <person name="Ye Q.L."/>
            <person name="Zhang D."/>
            <person name="Wang J.Y."/>
            <person name="Li Y.F."/>
            <person name="Zhong Z.M."/>
            <person name="Liu X."/>
            <person name="Yu X."/>
            <person name="Liu D.K."/>
            <person name="Tu X.D."/>
            <person name="Liu B."/>
            <person name="Hao Y."/>
            <person name="Liao X.Y."/>
            <person name="Jiang Y.T."/>
            <person name="Sun W.H."/>
            <person name="Chen J."/>
            <person name="Chen Y.Q."/>
            <person name="Ai Y."/>
            <person name="Zhai J.W."/>
            <person name="Wu S.S."/>
            <person name="Zhou Z."/>
            <person name="Hsiao Y.Y."/>
            <person name="Wu W.L."/>
            <person name="Chen Y.Y."/>
            <person name="Lin Y.F."/>
            <person name="Hsu J.L."/>
            <person name="Li C.Y."/>
            <person name="Wang Z.W."/>
            <person name="Zhao X."/>
            <person name="Zhong W.Y."/>
            <person name="Ma X.K."/>
            <person name="Ma L."/>
            <person name="Huang J."/>
            <person name="Chen G.Z."/>
            <person name="Huang M.Z."/>
            <person name="Huang L."/>
            <person name="Peng D.H."/>
            <person name="Luo Y.B."/>
            <person name="Zou S.Q."/>
            <person name="Chen S.P."/>
            <person name="Lan S."/>
            <person name="Tsai W.C."/>
            <person name="Van de Peer Y."/>
            <person name="Liu Z.J."/>
        </authorList>
    </citation>
    <scope>NUCLEOTIDE SEQUENCE [LARGE SCALE GENOMIC DNA]</scope>
    <source>
        <strain evidence="5">Lor288</strain>
    </source>
</reference>
<evidence type="ECO:0000256" key="3">
    <source>
        <dbReference type="SAM" id="MobiDB-lite"/>
    </source>
</evidence>
<comment type="caution">
    <text evidence="5">The sequence shown here is derived from an EMBL/GenBank/DDBJ whole genome shotgun (WGS) entry which is preliminary data.</text>
</comment>
<sequence length="715" mass="80396">MEKWFSRKNRREASSFQTNSTAATKSITKSLLQNPCLINSQSRAKQFHAQLLKCYSFPSSSSSILIIYCRLRLLHESFRAFSTIPSPSRSSWSSLISCSVASGLFPLSLSLFHRMRAFGFPPNRRLLPNVLKSCASLRNYKFGESLHACAISFGLDSDLYTTNALMNLYCKLGGWQKELNLFEEMPKTSSSMDSVRKLFHEMTERDVVSWNTVIGGNVEHGLYEEALSMVKEMTSAGLRPDSFTLSTVLPIFAEVVNAKKGKEIHCYSVRSGLDIEMFMGSSLIDMYAKCTMVEYSYRVMSRLANPDAVSWNSIIAASVQNGRFDEGFRFFREMLGLKLKPMAVTFSCLMPACAHLTSLHLGKQLHGYIIRGGFDGNVFVESALVDMYAKCGNICVARRIFDAMPSLDMVSWTAMIMGYALHGPAHEALCLFRRMEMENGKPNYVAFLAVLTACSHAKLVDDAKNFFDSMTKDYGITPCLEHYAAVADALGRAGKLEEAYEFISKMHIKPTAAVWSILLGACSVHKNAKLAEKAAKKIFELEPMDPGPHLILSNIYSAAGKWKDAAEIRTIMRRKGLKKQPACSWIEIKNKVHGFVAHDTSHPCYFKIIEAWEALKDQIRREGYVPNTDDVLHDIEEEQKIANLCGHSERLALVFGIISTPPGTTIRLTKNIRVCVDCHTAIKFISKVVGREIIVRDLNRFHHFKDNRCSCDDFW</sequence>
<name>A0ABR2LRA2_9ASPA</name>
<feature type="repeat" description="PPR" evidence="2">
    <location>
        <begin position="88"/>
        <end position="122"/>
    </location>
</feature>
<dbReference type="Pfam" id="PF20431">
    <property type="entry name" value="E_motif"/>
    <property type="match status" value="1"/>
</dbReference>
<dbReference type="Pfam" id="PF13041">
    <property type="entry name" value="PPR_2"/>
    <property type="match status" value="2"/>
</dbReference>
<dbReference type="Pfam" id="PF01535">
    <property type="entry name" value="PPR"/>
    <property type="match status" value="5"/>
</dbReference>
<dbReference type="NCBIfam" id="TIGR00756">
    <property type="entry name" value="PPR"/>
    <property type="match status" value="4"/>
</dbReference>
<accession>A0ABR2LRA2</accession>
<dbReference type="InterPro" id="IPR002885">
    <property type="entry name" value="PPR_rpt"/>
</dbReference>
<dbReference type="InterPro" id="IPR046848">
    <property type="entry name" value="E_motif"/>
</dbReference>
<feature type="repeat" description="PPR" evidence="2">
    <location>
        <begin position="307"/>
        <end position="341"/>
    </location>
</feature>
<feature type="repeat" description="PPR" evidence="2">
    <location>
        <begin position="206"/>
        <end position="240"/>
    </location>
</feature>
<dbReference type="PANTHER" id="PTHR47926:SF518">
    <property type="entry name" value="(WILD MALAYSIAN BANANA) HYPOTHETICAL PROTEIN"/>
    <property type="match status" value="1"/>
</dbReference>
<keyword evidence="1" id="KW-0677">Repeat</keyword>
<evidence type="ECO:0000256" key="1">
    <source>
        <dbReference type="ARBA" id="ARBA00022737"/>
    </source>
</evidence>
<dbReference type="Gene3D" id="1.25.40.10">
    <property type="entry name" value="Tetratricopeptide repeat domain"/>
    <property type="match status" value="4"/>
</dbReference>
<dbReference type="InterPro" id="IPR011990">
    <property type="entry name" value="TPR-like_helical_dom_sf"/>
</dbReference>
<dbReference type="EMBL" id="JBBWWR010000016">
    <property type="protein sequence ID" value="KAK8947804.1"/>
    <property type="molecule type" value="Genomic_DNA"/>
</dbReference>
<dbReference type="InterPro" id="IPR046960">
    <property type="entry name" value="PPR_At4g14850-like_plant"/>
</dbReference>
<proteinExistence type="predicted"/>
<feature type="region of interest" description="Disordered" evidence="3">
    <location>
        <begin position="1"/>
        <end position="21"/>
    </location>
</feature>
<dbReference type="InterPro" id="IPR032867">
    <property type="entry name" value="DYW_dom"/>
</dbReference>
<protein>
    <submittedName>
        <fullName evidence="5">Pentatricopeptide repeat-containing protein</fullName>
    </submittedName>
</protein>
<evidence type="ECO:0000259" key="4">
    <source>
        <dbReference type="Pfam" id="PF14432"/>
    </source>
</evidence>